<gene>
    <name evidence="8" type="ORF">BO225_08850</name>
</gene>
<organism evidence="8 9">
    <name type="scientific">Dubosiella newyorkensis</name>
    <dbReference type="NCBI Taxonomy" id="1862672"/>
    <lineage>
        <taxon>Bacteria</taxon>
        <taxon>Bacillati</taxon>
        <taxon>Bacillota</taxon>
        <taxon>Erysipelotrichia</taxon>
        <taxon>Erysipelotrichales</taxon>
        <taxon>Erysipelotrichaceae</taxon>
        <taxon>Dubosiella</taxon>
    </lineage>
</organism>
<evidence type="ECO:0000313" key="8">
    <source>
        <dbReference type="EMBL" id="OLU45243.1"/>
    </source>
</evidence>
<dbReference type="GO" id="GO:0004519">
    <property type="term" value="F:endonuclease activity"/>
    <property type="evidence" value="ECO:0007669"/>
    <property type="project" value="UniProtKB-KW"/>
</dbReference>
<accession>A0A1U7NKX0</accession>
<evidence type="ECO:0000256" key="5">
    <source>
        <dbReference type="ARBA" id="ARBA00022801"/>
    </source>
</evidence>
<dbReference type="STRING" id="1862672.BO225_08850"/>
<comment type="caution">
    <text evidence="8">The sequence shown here is derived from an EMBL/GenBank/DDBJ whole genome shotgun (WGS) entry which is preliminary data.</text>
</comment>
<dbReference type="Proteomes" id="UP000186705">
    <property type="component" value="Unassembled WGS sequence"/>
</dbReference>
<keyword evidence="2" id="KW-1277">Toxin-antitoxin system</keyword>
<keyword evidence="5" id="KW-0378">Hydrolase</keyword>
<evidence type="ECO:0000256" key="4">
    <source>
        <dbReference type="ARBA" id="ARBA00022759"/>
    </source>
</evidence>
<dbReference type="Pfam" id="PF07927">
    <property type="entry name" value="HicA_toxin"/>
    <property type="match status" value="1"/>
</dbReference>
<proteinExistence type="inferred from homology"/>
<keyword evidence="4" id="KW-0255">Endonuclease</keyword>
<dbReference type="AlphaFoldDB" id="A0A1U7NKX0"/>
<dbReference type="GeneID" id="78276046"/>
<keyword evidence="6" id="KW-0694">RNA-binding</keyword>
<sequence length="57" mass="6647">MKQRELIKRLGKLGFHFERHGANHDIYTDGKTKIPIPRHKEIKEALAKAIIEQAELK</sequence>
<dbReference type="Gene3D" id="3.30.920.30">
    <property type="entry name" value="Hypothetical protein"/>
    <property type="match status" value="1"/>
</dbReference>
<dbReference type="RefSeq" id="WP_076341899.1">
    <property type="nucleotide sequence ID" value="NZ_CAOOJT010000064.1"/>
</dbReference>
<dbReference type="GO" id="GO:0003729">
    <property type="term" value="F:mRNA binding"/>
    <property type="evidence" value="ECO:0007669"/>
    <property type="project" value="InterPro"/>
</dbReference>
<evidence type="ECO:0000256" key="1">
    <source>
        <dbReference type="ARBA" id="ARBA00006620"/>
    </source>
</evidence>
<dbReference type="InterPro" id="IPR038570">
    <property type="entry name" value="HicA_sf"/>
</dbReference>
<evidence type="ECO:0000256" key="3">
    <source>
        <dbReference type="ARBA" id="ARBA00022722"/>
    </source>
</evidence>
<dbReference type="GO" id="GO:0016787">
    <property type="term" value="F:hydrolase activity"/>
    <property type="evidence" value="ECO:0007669"/>
    <property type="project" value="UniProtKB-KW"/>
</dbReference>
<dbReference type="EMBL" id="MPKA01000087">
    <property type="protein sequence ID" value="OLU45243.1"/>
    <property type="molecule type" value="Genomic_DNA"/>
</dbReference>
<dbReference type="OrthoDB" id="9799854at2"/>
<keyword evidence="9" id="KW-1185">Reference proteome</keyword>
<protein>
    <submittedName>
        <fullName evidence="8">Toxin-antitoxin system, toxin component, HicA family protein</fullName>
    </submittedName>
</protein>
<evidence type="ECO:0000256" key="6">
    <source>
        <dbReference type="ARBA" id="ARBA00022884"/>
    </source>
</evidence>
<evidence type="ECO:0000313" key="9">
    <source>
        <dbReference type="Proteomes" id="UP000186705"/>
    </source>
</evidence>
<evidence type="ECO:0000256" key="2">
    <source>
        <dbReference type="ARBA" id="ARBA00022649"/>
    </source>
</evidence>
<evidence type="ECO:0000256" key="7">
    <source>
        <dbReference type="ARBA" id="ARBA00023016"/>
    </source>
</evidence>
<keyword evidence="3" id="KW-0540">Nuclease</keyword>
<dbReference type="SUPFAM" id="SSF54786">
    <property type="entry name" value="YcfA/nrd intein domain"/>
    <property type="match status" value="1"/>
</dbReference>
<name>A0A1U7NKX0_9FIRM</name>
<reference evidence="8 9" key="1">
    <citation type="submission" date="2016-11" db="EMBL/GenBank/DDBJ databases">
        <title>Description of two novel members of the family Erysipelotrichaceae: Ileibacterium lipovorans gen. nov., sp. nov. and Dubosiella newyorkensis, gen. nov., sp. nov.</title>
        <authorList>
            <person name="Cox L.M."/>
            <person name="Sohn J."/>
            <person name="Tyrrell K.L."/>
            <person name="Citron D.M."/>
            <person name="Lawson P.A."/>
            <person name="Patel N.B."/>
            <person name="Iizumi T."/>
            <person name="Perez-Perez G.I."/>
            <person name="Goldstein E.J."/>
            <person name="Blaser M.J."/>
        </authorList>
    </citation>
    <scope>NUCLEOTIDE SEQUENCE [LARGE SCALE GENOMIC DNA]</scope>
    <source>
        <strain evidence="8 9">NYU-BL-A4</strain>
    </source>
</reference>
<keyword evidence="7" id="KW-0346">Stress response</keyword>
<comment type="similarity">
    <text evidence="1">Belongs to the HicA mRNA interferase family.</text>
</comment>
<dbReference type="InterPro" id="IPR012933">
    <property type="entry name" value="HicA_mRNA_interferase"/>
</dbReference>